<name>A0A291RY79_9NOCA</name>
<dbReference type="GO" id="GO:0043200">
    <property type="term" value="P:response to amino acid"/>
    <property type="evidence" value="ECO:0007669"/>
    <property type="project" value="TreeGrafter"/>
</dbReference>
<keyword evidence="3" id="KW-0804">Transcription</keyword>
<dbReference type="EMBL" id="CP023778">
    <property type="protein sequence ID" value="ATL72208.1"/>
    <property type="molecule type" value="Genomic_DNA"/>
</dbReference>
<dbReference type="Pfam" id="PF13404">
    <property type="entry name" value="HTH_AsnC-type"/>
    <property type="match status" value="2"/>
</dbReference>
<dbReference type="InterPro" id="IPR011008">
    <property type="entry name" value="Dimeric_a/b-barrel"/>
</dbReference>
<gene>
    <name evidence="5" type="ORF">CRH09_29595</name>
</gene>
<dbReference type="SMART" id="SM00344">
    <property type="entry name" value="HTH_ASNC"/>
    <property type="match status" value="1"/>
</dbReference>
<keyword evidence="2" id="KW-0238">DNA-binding</keyword>
<dbReference type="Proteomes" id="UP000221961">
    <property type="component" value="Chromosome"/>
</dbReference>
<dbReference type="KEGG" id="ntp:CRH09_29595"/>
<dbReference type="InterPro" id="IPR000485">
    <property type="entry name" value="AsnC-type_HTH_dom"/>
</dbReference>
<dbReference type="GO" id="GO:0005829">
    <property type="term" value="C:cytosol"/>
    <property type="evidence" value="ECO:0007669"/>
    <property type="project" value="TreeGrafter"/>
</dbReference>
<reference evidence="5 6" key="1">
    <citation type="submission" date="2017-10" db="EMBL/GenBank/DDBJ databases">
        <title>Comparative genomics between pathogenic Norcardia.</title>
        <authorList>
            <person name="Zeng L."/>
        </authorList>
    </citation>
    <scope>NUCLEOTIDE SEQUENCE [LARGE SCALE GENOMIC DNA]</scope>
    <source>
        <strain evidence="5 6">NC_YFY_NT001</strain>
    </source>
</reference>
<evidence type="ECO:0000313" key="5">
    <source>
        <dbReference type="EMBL" id="ATL72208.1"/>
    </source>
</evidence>
<dbReference type="SUPFAM" id="SSF46785">
    <property type="entry name" value="Winged helix' DNA-binding domain"/>
    <property type="match status" value="1"/>
</dbReference>
<accession>A0A291RY79</accession>
<dbReference type="PROSITE" id="PS50956">
    <property type="entry name" value="HTH_ASNC_2"/>
    <property type="match status" value="1"/>
</dbReference>
<dbReference type="Gene3D" id="3.30.70.920">
    <property type="match status" value="1"/>
</dbReference>
<evidence type="ECO:0000313" key="6">
    <source>
        <dbReference type="Proteomes" id="UP000221961"/>
    </source>
</evidence>
<dbReference type="PANTHER" id="PTHR30154">
    <property type="entry name" value="LEUCINE-RESPONSIVE REGULATORY PROTEIN"/>
    <property type="match status" value="1"/>
</dbReference>
<organism evidence="5 6">
    <name type="scientific">Nocardia terpenica</name>
    <dbReference type="NCBI Taxonomy" id="455432"/>
    <lineage>
        <taxon>Bacteria</taxon>
        <taxon>Bacillati</taxon>
        <taxon>Actinomycetota</taxon>
        <taxon>Actinomycetes</taxon>
        <taxon>Mycobacteriales</taxon>
        <taxon>Nocardiaceae</taxon>
        <taxon>Nocardia</taxon>
    </lineage>
</organism>
<dbReference type="Gene3D" id="1.10.10.10">
    <property type="entry name" value="Winged helix-like DNA-binding domain superfamily/Winged helix DNA-binding domain"/>
    <property type="match status" value="2"/>
</dbReference>
<dbReference type="GO" id="GO:0043565">
    <property type="term" value="F:sequence-specific DNA binding"/>
    <property type="evidence" value="ECO:0007669"/>
    <property type="project" value="InterPro"/>
</dbReference>
<sequence length="318" mass="33402">MDSVEAGLLQALQIDGRVPFAVVGELLGVSDQTVARRYARLRVESGVRVLGAVWPEAVGQQLWLVRVRCAPEAAVGLARALARQRETSWVQIASGGAEIVCMVLAPLDAAGEDSAVLTRLPRTPRVTGVSAHCVLHSFVGGQTSPLTRNGPLTPEQCARLQPEITPVDAPLELSAGDRALLAALAVDGRAGLRALAAATGWSQTTVRRRLKQLRDSGTLYFDVDFDPALLGLRMSAALWLTIAPGDLAAAGTALARHEQVSFAAATTGESNLYASVFCGGSVALYEYLTGPVTGLPGVRSVETAPSMRVFKQAVTIVG</sequence>
<dbReference type="RefSeq" id="WP_098699029.1">
    <property type="nucleotide sequence ID" value="NZ_CP023778.1"/>
</dbReference>
<evidence type="ECO:0000256" key="1">
    <source>
        <dbReference type="ARBA" id="ARBA00023015"/>
    </source>
</evidence>
<evidence type="ECO:0000256" key="3">
    <source>
        <dbReference type="ARBA" id="ARBA00023163"/>
    </source>
</evidence>
<dbReference type="AlphaFoldDB" id="A0A291RY79"/>
<evidence type="ECO:0000256" key="2">
    <source>
        <dbReference type="ARBA" id="ARBA00023125"/>
    </source>
</evidence>
<feature type="domain" description="HTH asnC-type" evidence="4">
    <location>
        <begin position="173"/>
        <end position="233"/>
    </location>
</feature>
<dbReference type="GeneID" id="88361447"/>
<proteinExistence type="predicted"/>
<dbReference type="PANTHER" id="PTHR30154:SF34">
    <property type="entry name" value="TRANSCRIPTIONAL REGULATOR AZLB"/>
    <property type="match status" value="1"/>
</dbReference>
<dbReference type="InterPro" id="IPR036390">
    <property type="entry name" value="WH_DNA-bd_sf"/>
</dbReference>
<keyword evidence="1" id="KW-0805">Transcription regulation</keyword>
<dbReference type="InterPro" id="IPR036388">
    <property type="entry name" value="WH-like_DNA-bd_sf"/>
</dbReference>
<protein>
    <submittedName>
        <fullName evidence="5">AsnC family protein</fullName>
    </submittedName>
</protein>
<dbReference type="SUPFAM" id="SSF54909">
    <property type="entry name" value="Dimeric alpha+beta barrel"/>
    <property type="match status" value="1"/>
</dbReference>
<evidence type="ECO:0000259" key="4">
    <source>
        <dbReference type="PROSITE" id="PS50956"/>
    </source>
</evidence>
<dbReference type="InterPro" id="IPR019888">
    <property type="entry name" value="Tscrpt_reg_AsnC-like"/>
</dbReference>